<feature type="chain" id="PRO_5011111102" description="Lipoprotein" evidence="2">
    <location>
        <begin position="25"/>
        <end position="84"/>
    </location>
</feature>
<protein>
    <recommendedName>
        <fullName evidence="5">Lipoprotein</fullName>
    </recommendedName>
</protein>
<keyword evidence="4" id="KW-1185">Reference proteome</keyword>
<name>A0A158JJ01_9BURK</name>
<sequence>MNARMLIAATAAALFATMGTAAYAQEAQNDAQPPAMQQQTADASAQASNDASYGGAKDGKSMAASGHRQGTCSAYPQCDIFFGQ</sequence>
<reference evidence="3" key="1">
    <citation type="submission" date="2016-01" db="EMBL/GenBank/DDBJ databases">
        <authorList>
            <person name="Peeters C."/>
        </authorList>
    </citation>
    <scope>NUCLEOTIDE SEQUENCE [LARGE SCALE GENOMIC DNA]</scope>
    <source>
        <strain evidence="3">LMG 22940</strain>
    </source>
</reference>
<gene>
    <name evidence="3" type="ORF">AWB68_03872</name>
</gene>
<evidence type="ECO:0000313" key="3">
    <source>
        <dbReference type="EMBL" id="SAL68595.1"/>
    </source>
</evidence>
<feature type="region of interest" description="Disordered" evidence="1">
    <location>
        <begin position="27"/>
        <end position="75"/>
    </location>
</feature>
<keyword evidence="2" id="KW-0732">Signal</keyword>
<feature type="compositionally biased region" description="Low complexity" evidence="1">
    <location>
        <begin position="35"/>
        <end position="52"/>
    </location>
</feature>
<proteinExistence type="predicted"/>
<dbReference type="AlphaFoldDB" id="A0A158JJ01"/>
<evidence type="ECO:0000256" key="2">
    <source>
        <dbReference type="SAM" id="SignalP"/>
    </source>
</evidence>
<evidence type="ECO:0008006" key="5">
    <source>
        <dbReference type="Google" id="ProtNLM"/>
    </source>
</evidence>
<evidence type="ECO:0000313" key="4">
    <source>
        <dbReference type="Proteomes" id="UP000054770"/>
    </source>
</evidence>
<feature type="signal peptide" evidence="2">
    <location>
        <begin position="1"/>
        <end position="24"/>
    </location>
</feature>
<dbReference type="Proteomes" id="UP000054770">
    <property type="component" value="Unassembled WGS sequence"/>
</dbReference>
<comment type="caution">
    <text evidence="3">The sequence shown here is derived from an EMBL/GenBank/DDBJ whole genome shotgun (WGS) entry which is preliminary data.</text>
</comment>
<dbReference type="OrthoDB" id="9135918at2"/>
<organism evidence="3 4">
    <name type="scientific">Caballeronia choica</name>
    <dbReference type="NCBI Taxonomy" id="326476"/>
    <lineage>
        <taxon>Bacteria</taxon>
        <taxon>Pseudomonadati</taxon>
        <taxon>Pseudomonadota</taxon>
        <taxon>Betaproteobacteria</taxon>
        <taxon>Burkholderiales</taxon>
        <taxon>Burkholderiaceae</taxon>
        <taxon>Caballeronia</taxon>
    </lineage>
</organism>
<dbReference type="RefSeq" id="WP_087645960.1">
    <property type="nucleotide sequence ID" value="NZ_FCON02000042.1"/>
</dbReference>
<evidence type="ECO:0000256" key="1">
    <source>
        <dbReference type="SAM" id="MobiDB-lite"/>
    </source>
</evidence>
<accession>A0A158JJ01</accession>
<dbReference type="EMBL" id="FCON02000042">
    <property type="protein sequence ID" value="SAL68595.1"/>
    <property type="molecule type" value="Genomic_DNA"/>
</dbReference>